<protein>
    <submittedName>
        <fullName evidence="2">Uncharacterized protein</fullName>
    </submittedName>
</protein>
<organism evidence="2 3">
    <name type="scientific">Pseudomonas syringae pv. avii</name>
    <dbReference type="NCBI Taxonomy" id="663959"/>
    <lineage>
        <taxon>Bacteria</taxon>
        <taxon>Pseudomonadati</taxon>
        <taxon>Pseudomonadota</taxon>
        <taxon>Gammaproteobacteria</taxon>
        <taxon>Pseudomonadales</taxon>
        <taxon>Pseudomonadaceae</taxon>
        <taxon>Pseudomonas</taxon>
        <taxon>Pseudomonas syringae</taxon>
    </lineage>
</organism>
<evidence type="ECO:0000313" key="3">
    <source>
        <dbReference type="Proteomes" id="UP000280395"/>
    </source>
</evidence>
<accession>A0A3M5TZR0</accession>
<evidence type="ECO:0000256" key="1">
    <source>
        <dbReference type="SAM" id="MobiDB-lite"/>
    </source>
</evidence>
<name>A0A3M5TZR0_PSESX</name>
<gene>
    <name evidence="2" type="ORF">ALP29_200205</name>
</gene>
<dbReference type="AlphaFoldDB" id="A0A3M5TZR0"/>
<comment type="caution">
    <text evidence="2">The sequence shown here is derived from an EMBL/GenBank/DDBJ whole genome shotgun (WGS) entry which is preliminary data.</text>
</comment>
<dbReference type="EMBL" id="RBUA01001673">
    <property type="protein sequence ID" value="RMU38457.1"/>
    <property type="molecule type" value="Genomic_DNA"/>
</dbReference>
<dbReference type="Proteomes" id="UP000280395">
    <property type="component" value="Unassembled WGS sequence"/>
</dbReference>
<reference evidence="2 3" key="1">
    <citation type="submission" date="2018-08" db="EMBL/GenBank/DDBJ databases">
        <title>Recombination of ecologically and evolutionarily significant loci maintains genetic cohesion in the Pseudomonas syringae species complex.</title>
        <authorList>
            <person name="Dillon M."/>
            <person name="Thakur S."/>
            <person name="Almeida R.N.D."/>
            <person name="Weir B.S."/>
            <person name="Guttman D.S."/>
        </authorList>
    </citation>
    <scope>NUCLEOTIDE SEQUENCE [LARGE SCALE GENOMIC DNA]</scope>
    <source>
        <strain evidence="2 3">ICMP 14479</strain>
    </source>
</reference>
<feature type="region of interest" description="Disordered" evidence="1">
    <location>
        <begin position="1"/>
        <end position="22"/>
    </location>
</feature>
<evidence type="ECO:0000313" key="2">
    <source>
        <dbReference type="EMBL" id="RMU38457.1"/>
    </source>
</evidence>
<sequence length="176" mass="19482">MQHVRLAGVVSAHPRPGLKRSHRSDIENLPATLNSHQVTDRMAKPCEREDVQVDQVLFGTPVLRQKRSAGADARRVDQQVNLMRAVFQFQQEARKTKRLTEVACAKQHFYAETLRQLQGNCCQQIALAGNEDQAVTATCQRLGHGQTYAAGSAGDQGVTGHAVLHRTYCARRSAEP</sequence>
<proteinExistence type="predicted"/>